<feature type="compositionally biased region" description="Basic residues" evidence="9">
    <location>
        <begin position="19"/>
        <end position="32"/>
    </location>
</feature>
<dbReference type="Pfam" id="PF02953">
    <property type="entry name" value="zf-Tim10_DDP"/>
    <property type="match status" value="1"/>
</dbReference>
<evidence type="ECO:0000256" key="6">
    <source>
        <dbReference type="ARBA" id="ARBA00023128"/>
    </source>
</evidence>
<keyword evidence="2" id="KW-0479">Metal-binding</keyword>
<organism evidence="11 12">
    <name type="scientific">Carex littledalei</name>
    <dbReference type="NCBI Taxonomy" id="544730"/>
    <lineage>
        <taxon>Eukaryota</taxon>
        <taxon>Viridiplantae</taxon>
        <taxon>Streptophyta</taxon>
        <taxon>Embryophyta</taxon>
        <taxon>Tracheophyta</taxon>
        <taxon>Spermatophyta</taxon>
        <taxon>Magnoliopsida</taxon>
        <taxon>Liliopsida</taxon>
        <taxon>Poales</taxon>
        <taxon>Cyperaceae</taxon>
        <taxon>Cyperoideae</taxon>
        <taxon>Cariceae</taxon>
        <taxon>Carex</taxon>
        <taxon>Carex subgen. Euthyceras</taxon>
    </lineage>
</organism>
<dbReference type="GO" id="GO:0005743">
    <property type="term" value="C:mitochondrial inner membrane"/>
    <property type="evidence" value="ECO:0007669"/>
    <property type="project" value="UniProtKB-SubCell"/>
</dbReference>
<comment type="domain">
    <text evidence="8">The twin CX3C motif contains 4 conserved Cys residues that form 2 disulfide bonds in the mitochondrial intermembrane space.</text>
</comment>
<dbReference type="SUPFAM" id="SSF144122">
    <property type="entry name" value="Tim10-like"/>
    <property type="match status" value="1"/>
</dbReference>
<dbReference type="GO" id="GO:0046872">
    <property type="term" value="F:metal ion binding"/>
    <property type="evidence" value="ECO:0007669"/>
    <property type="project" value="UniProtKB-KW"/>
</dbReference>
<keyword evidence="8" id="KW-0143">Chaperone</keyword>
<keyword evidence="5 8" id="KW-0811">Translocation</keyword>
<evidence type="ECO:0000313" key="11">
    <source>
        <dbReference type="EMBL" id="KAF3325151.1"/>
    </source>
</evidence>
<reference evidence="11" key="1">
    <citation type="submission" date="2020-01" db="EMBL/GenBank/DDBJ databases">
        <title>Genome sequence of Kobresia littledalei, the first chromosome-level genome in the family Cyperaceae.</title>
        <authorList>
            <person name="Qu G."/>
        </authorList>
    </citation>
    <scope>NUCLEOTIDE SEQUENCE</scope>
    <source>
        <strain evidence="11">C.B.Clarke</strain>
        <tissue evidence="11">Leaf</tissue>
    </source>
</reference>
<evidence type="ECO:0000256" key="9">
    <source>
        <dbReference type="SAM" id="MobiDB-lite"/>
    </source>
</evidence>
<feature type="domain" description="Tim10-like" evidence="10">
    <location>
        <begin position="76"/>
        <end position="116"/>
    </location>
</feature>
<evidence type="ECO:0000256" key="8">
    <source>
        <dbReference type="RuleBase" id="RU367043"/>
    </source>
</evidence>
<comment type="function">
    <text evidence="8">Mitochondrial intermembrane chaperone that participates in the import and insertion of some multi-pass transmembrane proteins into the mitochondrial inner membrane. Also required for the transfer of beta-barrel precursors from the TOM complex to the sorting and assembly machinery (SAM complex) of the outer membrane. Acts as a chaperone-like protein that protects the hydrophobic precursors from aggregation and guide them through the mitochondrial intermembrane space.</text>
</comment>
<evidence type="ECO:0000313" key="12">
    <source>
        <dbReference type="Proteomes" id="UP000623129"/>
    </source>
</evidence>
<evidence type="ECO:0000256" key="2">
    <source>
        <dbReference type="ARBA" id="ARBA00022723"/>
    </source>
</evidence>
<keyword evidence="7 8" id="KW-1015">Disulfide bond</keyword>
<evidence type="ECO:0000256" key="7">
    <source>
        <dbReference type="ARBA" id="ARBA00023157"/>
    </source>
</evidence>
<keyword evidence="1 8" id="KW-0813">Transport</keyword>
<comment type="subcellular location">
    <subcellularLocation>
        <location evidence="8">Mitochondrion inner membrane</location>
        <topology evidence="8">Peripheral membrane protein</topology>
        <orientation evidence="8">Intermembrane side</orientation>
    </subcellularLocation>
</comment>
<dbReference type="Gene3D" id="1.10.287.810">
    <property type="entry name" value="Mitochondrial import inner membrane translocase subunit tim13 like domains"/>
    <property type="match status" value="1"/>
</dbReference>
<evidence type="ECO:0000256" key="4">
    <source>
        <dbReference type="ARBA" id="ARBA00022927"/>
    </source>
</evidence>
<dbReference type="InterPro" id="IPR035427">
    <property type="entry name" value="Tim10-like_dom_sf"/>
</dbReference>
<evidence type="ECO:0000256" key="1">
    <source>
        <dbReference type="ARBA" id="ARBA00022448"/>
    </source>
</evidence>
<dbReference type="GO" id="GO:0015031">
    <property type="term" value="P:protein transport"/>
    <property type="evidence" value="ECO:0007669"/>
    <property type="project" value="UniProtKB-KW"/>
</dbReference>
<keyword evidence="12" id="KW-1185">Reference proteome</keyword>
<evidence type="ECO:0000256" key="5">
    <source>
        <dbReference type="ARBA" id="ARBA00023010"/>
    </source>
</evidence>
<dbReference type="Proteomes" id="UP000623129">
    <property type="component" value="Unassembled WGS sequence"/>
</dbReference>
<comment type="caution">
    <text evidence="11">The sequence shown here is derived from an EMBL/GenBank/DDBJ whole genome shotgun (WGS) entry which is preliminary data.</text>
</comment>
<keyword evidence="4 8" id="KW-0653">Protein transport</keyword>
<comment type="subunit">
    <text evidence="8">Heterohexamer.</text>
</comment>
<comment type="similarity">
    <text evidence="8">Belongs to the small Tim family.</text>
</comment>
<dbReference type="InterPro" id="IPR050673">
    <property type="entry name" value="Mito_inner_translocase_sub"/>
</dbReference>
<gene>
    <name evidence="11" type="ORF">FCM35_KLT10222</name>
</gene>
<dbReference type="InterPro" id="IPR004217">
    <property type="entry name" value="Tim10-like"/>
</dbReference>
<dbReference type="AlphaFoldDB" id="A0A833V4M2"/>
<feature type="compositionally biased region" description="Basic and acidic residues" evidence="9">
    <location>
        <begin position="9"/>
        <end position="18"/>
    </location>
</feature>
<dbReference type="PANTHER" id="PTHR13172">
    <property type="entry name" value="MITOCHONDRIAL IMPORT INNER MEMBRANE TRANSLOCASE SUBUNIT TIM9B"/>
    <property type="match status" value="1"/>
</dbReference>
<sequence length="125" mass="14633">MEAPLRAPAPEERGENARRERRRRREHRKTTRVARGGFWQRGGGVRPRESVLAPREAECAREREISEREREVVLQFTDCVDTFRRKTLDKQEETCVKRCAEKFLKHSMCVGMRFTELNQGAATSD</sequence>
<dbReference type="OrthoDB" id="1551503at2759"/>
<dbReference type="EMBL" id="SWLB01000020">
    <property type="protein sequence ID" value="KAF3325151.1"/>
    <property type="molecule type" value="Genomic_DNA"/>
</dbReference>
<keyword evidence="8" id="KW-0999">Mitochondrion inner membrane</keyword>
<evidence type="ECO:0000259" key="10">
    <source>
        <dbReference type="Pfam" id="PF02953"/>
    </source>
</evidence>
<evidence type="ECO:0000256" key="3">
    <source>
        <dbReference type="ARBA" id="ARBA00022833"/>
    </source>
</evidence>
<keyword evidence="8" id="KW-0472">Membrane</keyword>
<keyword evidence="3" id="KW-0862">Zinc</keyword>
<accession>A0A833V4M2</accession>
<name>A0A833V4M2_9POAL</name>
<keyword evidence="6 8" id="KW-0496">Mitochondrion</keyword>
<feature type="region of interest" description="Disordered" evidence="9">
    <location>
        <begin position="1"/>
        <end position="47"/>
    </location>
</feature>
<proteinExistence type="inferred from homology"/>
<protein>
    <recommendedName>
        <fullName evidence="8">Mitochondrial import inner membrane translocase subunit</fullName>
    </recommendedName>
</protein>